<geneLocation type="plasmid" evidence="1 2">
    <name>1</name>
</geneLocation>
<evidence type="ECO:0000313" key="1">
    <source>
        <dbReference type="EMBL" id="ALH83078.1"/>
    </source>
</evidence>
<reference evidence="1 2" key="1">
    <citation type="journal article" date="2015" name="Genome Announc.">
        <title>Complete Genome Sequence of Polypropylene Glycol- and Polyethylene Glycol-Degrading Sphingopyxis macrogoltabida Strain EY-1.</title>
        <authorList>
            <person name="Ohtsubo Y."/>
            <person name="Nagata Y."/>
            <person name="Numata M."/>
            <person name="Tsuchikane K."/>
            <person name="Hosoyama A."/>
            <person name="Yamazoe A."/>
            <person name="Tsuda M."/>
            <person name="Fujita N."/>
            <person name="Kawai F."/>
        </authorList>
    </citation>
    <scope>NUCLEOTIDE SEQUENCE [LARGE SCALE GENOMIC DNA]</scope>
    <source>
        <strain evidence="1 2">EY-1</strain>
        <plasmid evidence="1">1</plasmid>
    </source>
</reference>
<gene>
    <name evidence="1" type="ORF">AN936_23315</name>
</gene>
<dbReference type="AlphaFoldDB" id="A0A0N9V5S8"/>
<sequence>MLQAATGQWITEGRKAAIVASCELACSVLSKAVPPFSFARLRLRPTLAKGMTKLQQSMRTNQLGPVIELPA</sequence>
<protein>
    <submittedName>
        <fullName evidence="1">Uncharacterized protein</fullName>
    </submittedName>
</protein>
<accession>A0A0N9V5S8</accession>
<evidence type="ECO:0000313" key="2">
    <source>
        <dbReference type="Proteomes" id="UP000058074"/>
    </source>
</evidence>
<name>A0A0N9V5S8_SPHMC</name>
<dbReference type="KEGG" id="smag:AN936_23315"/>
<organism evidence="1 2">
    <name type="scientific">Sphingopyxis macrogoltabida</name>
    <name type="common">Sphingomonas macrogoltabidus</name>
    <dbReference type="NCBI Taxonomy" id="33050"/>
    <lineage>
        <taxon>Bacteria</taxon>
        <taxon>Pseudomonadati</taxon>
        <taxon>Pseudomonadota</taxon>
        <taxon>Alphaproteobacteria</taxon>
        <taxon>Sphingomonadales</taxon>
        <taxon>Sphingomonadaceae</taxon>
        <taxon>Sphingopyxis</taxon>
    </lineage>
</organism>
<keyword evidence="1" id="KW-0614">Plasmid</keyword>
<dbReference type="EMBL" id="CP012701">
    <property type="protein sequence ID" value="ALH83078.1"/>
    <property type="molecule type" value="Genomic_DNA"/>
</dbReference>
<dbReference type="PATRIC" id="fig|33050.5.peg.4715"/>
<proteinExistence type="predicted"/>
<dbReference type="Proteomes" id="UP000058074">
    <property type="component" value="Plasmid 1"/>
</dbReference>